<name>A0A1Y2J0X1_TRAC3</name>
<sequence>MGDQIWTRPTRTTLAKVRWRTSPSTRMYMPPRGWHGQPPGTLGGLVERLEACAGAGHWRQLQVSIVVRAARVSACHRSLLQRWSRPPLGMPLPPPRRSACAVLLRSKQLLFSPVSLAPVQSVSPDPGQHLNASHAFLRPFDATPAVLSLRAHPAPRPRRVRVSGRGDLVLSNHKSINCKRPATRARTHRGYTVPMTASSGHPPSSSFLWVLGIRGGVRRHGSRRTSSKVLSPRAPNDQ</sequence>
<accession>A0A1Y2J0X1</accession>
<evidence type="ECO:0000313" key="3">
    <source>
        <dbReference type="Proteomes" id="UP000193067"/>
    </source>
</evidence>
<keyword evidence="3" id="KW-1185">Reference proteome</keyword>
<evidence type="ECO:0000256" key="1">
    <source>
        <dbReference type="SAM" id="MobiDB-lite"/>
    </source>
</evidence>
<dbReference type="Proteomes" id="UP000193067">
    <property type="component" value="Unassembled WGS sequence"/>
</dbReference>
<protein>
    <submittedName>
        <fullName evidence="2">Uncharacterized protein</fullName>
    </submittedName>
</protein>
<feature type="region of interest" description="Disordered" evidence="1">
    <location>
        <begin position="219"/>
        <end position="238"/>
    </location>
</feature>
<dbReference type="EMBL" id="KZ084089">
    <property type="protein sequence ID" value="OSD07048.1"/>
    <property type="molecule type" value="Genomic_DNA"/>
</dbReference>
<proteinExistence type="predicted"/>
<organism evidence="2 3">
    <name type="scientific">Trametes coccinea (strain BRFM310)</name>
    <name type="common">Pycnoporus coccineus</name>
    <dbReference type="NCBI Taxonomy" id="1353009"/>
    <lineage>
        <taxon>Eukaryota</taxon>
        <taxon>Fungi</taxon>
        <taxon>Dikarya</taxon>
        <taxon>Basidiomycota</taxon>
        <taxon>Agaricomycotina</taxon>
        <taxon>Agaricomycetes</taxon>
        <taxon>Polyporales</taxon>
        <taxon>Polyporaceae</taxon>
        <taxon>Trametes</taxon>
    </lineage>
</organism>
<reference evidence="2 3" key="1">
    <citation type="journal article" date="2015" name="Biotechnol. Biofuels">
        <title>Enhanced degradation of softwood versus hardwood by the white-rot fungus Pycnoporus coccineus.</title>
        <authorList>
            <person name="Couturier M."/>
            <person name="Navarro D."/>
            <person name="Chevret D."/>
            <person name="Henrissat B."/>
            <person name="Piumi F."/>
            <person name="Ruiz-Duenas F.J."/>
            <person name="Martinez A.T."/>
            <person name="Grigoriev I.V."/>
            <person name="Riley R."/>
            <person name="Lipzen A."/>
            <person name="Berrin J.G."/>
            <person name="Master E.R."/>
            <person name="Rosso M.N."/>
        </authorList>
    </citation>
    <scope>NUCLEOTIDE SEQUENCE [LARGE SCALE GENOMIC DNA]</scope>
    <source>
        <strain evidence="2 3">BRFM310</strain>
    </source>
</reference>
<dbReference type="AlphaFoldDB" id="A0A1Y2J0X1"/>
<gene>
    <name evidence="2" type="ORF">PYCCODRAFT_791107</name>
</gene>
<evidence type="ECO:0000313" key="2">
    <source>
        <dbReference type="EMBL" id="OSD07048.1"/>
    </source>
</evidence>